<dbReference type="SUPFAM" id="SSF47413">
    <property type="entry name" value="lambda repressor-like DNA-binding domains"/>
    <property type="match status" value="1"/>
</dbReference>
<dbReference type="CDD" id="cd00093">
    <property type="entry name" value="HTH_XRE"/>
    <property type="match status" value="1"/>
</dbReference>
<accession>A0AAW4VQZ5</accession>
<dbReference type="Pfam" id="PF01381">
    <property type="entry name" value="HTH_3"/>
    <property type="match status" value="1"/>
</dbReference>
<dbReference type="PROSITE" id="PS50943">
    <property type="entry name" value="HTH_CROC1"/>
    <property type="match status" value="1"/>
</dbReference>
<evidence type="ECO:0000259" key="2">
    <source>
        <dbReference type="PROSITE" id="PS50943"/>
    </source>
</evidence>
<evidence type="ECO:0000313" key="4">
    <source>
        <dbReference type="Proteomes" id="UP001197827"/>
    </source>
</evidence>
<keyword evidence="1" id="KW-0238">DNA-binding</keyword>
<sequence>MSTRMKLDEIRRARGYSQEYMANQLGCHRNTYAKMEEKPQNITMEEAYKLANILNVSINDIIFLESNLQNVEHIQK</sequence>
<dbReference type="GO" id="GO:0003677">
    <property type="term" value="F:DNA binding"/>
    <property type="evidence" value="ECO:0007669"/>
    <property type="project" value="UniProtKB-KW"/>
</dbReference>
<evidence type="ECO:0000313" key="3">
    <source>
        <dbReference type="EMBL" id="MCB8562065.1"/>
    </source>
</evidence>
<name>A0AAW4VQZ5_9FIRM</name>
<dbReference type="EMBL" id="JAJDKQ010000016">
    <property type="protein sequence ID" value="MCB8562065.1"/>
    <property type="molecule type" value="Genomic_DNA"/>
</dbReference>
<dbReference type="SMART" id="SM00530">
    <property type="entry name" value="HTH_XRE"/>
    <property type="match status" value="1"/>
</dbReference>
<evidence type="ECO:0000256" key="1">
    <source>
        <dbReference type="ARBA" id="ARBA00023125"/>
    </source>
</evidence>
<dbReference type="PANTHER" id="PTHR46558:SF4">
    <property type="entry name" value="DNA-BIDING PHAGE PROTEIN"/>
    <property type="match status" value="1"/>
</dbReference>
<dbReference type="InterPro" id="IPR001387">
    <property type="entry name" value="Cro/C1-type_HTH"/>
</dbReference>
<feature type="domain" description="HTH cro/C1-type" evidence="2">
    <location>
        <begin position="7"/>
        <end position="61"/>
    </location>
</feature>
<dbReference type="AlphaFoldDB" id="A0AAW4VQZ5"/>
<gene>
    <name evidence="3" type="ORF">LJD74_08665</name>
</gene>
<proteinExistence type="predicted"/>
<organism evidence="3 4">
    <name type="scientific">Faecalibacillus intestinalis</name>
    <dbReference type="NCBI Taxonomy" id="1982626"/>
    <lineage>
        <taxon>Bacteria</taxon>
        <taxon>Bacillati</taxon>
        <taxon>Bacillota</taxon>
        <taxon>Erysipelotrichia</taxon>
        <taxon>Erysipelotrichales</taxon>
        <taxon>Coprobacillaceae</taxon>
        <taxon>Faecalibacillus</taxon>
    </lineage>
</organism>
<dbReference type="PANTHER" id="PTHR46558">
    <property type="entry name" value="TRACRIPTIONAL REGULATORY PROTEIN-RELATED-RELATED"/>
    <property type="match status" value="1"/>
</dbReference>
<reference evidence="3" key="1">
    <citation type="submission" date="2021-10" db="EMBL/GenBank/DDBJ databases">
        <title>Collection of gut derived symbiotic bacterial strains cultured from healthy donors.</title>
        <authorList>
            <person name="Lin H."/>
            <person name="Littmann E."/>
            <person name="Kohout C."/>
            <person name="Pamer E.G."/>
        </authorList>
    </citation>
    <scope>NUCLEOTIDE SEQUENCE</scope>
    <source>
        <strain evidence="3">DFI.5.2</strain>
    </source>
</reference>
<dbReference type="InterPro" id="IPR010982">
    <property type="entry name" value="Lambda_DNA-bd_dom_sf"/>
</dbReference>
<dbReference type="Proteomes" id="UP001197827">
    <property type="component" value="Unassembled WGS sequence"/>
</dbReference>
<dbReference type="RefSeq" id="WP_227408534.1">
    <property type="nucleotide sequence ID" value="NZ_DBFOUQ010000004.1"/>
</dbReference>
<dbReference type="Gene3D" id="1.10.260.40">
    <property type="entry name" value="lambda repressor-like DNA-binding domains"/>
    <property type="match status" value="1"/>
</dbReference>
<protein>
    <submittedName>
        <fullName evidence="3">Helix-turn-helix transcriptional regulator</fullName>
    </submittedName>
</protein>
<comment type="caution">
    <text evidence="3">The sequence shown here is derived from an EMBL/GenBank/DDBJ whole genome shotgun (WGS) entry which is preliminary data.</text>
</comment>